<dbReference type="SUPFAM" id="SSF46689">
    <property type="entry name" value="Homeodomain-like"/>
    <property type="match status" value="1"/>
</dbReference>
<organism evidence="6 7">
    <name type="scientific">Porphyromonas cangingivalis</name>
    <dbReference type="NCBI Taxonomy" id="36874"/>
    <lineage>
        <taxon>Bacteria</taxon>
        <taxon>Pseudomonadati</taxon>
        <taxon>Bacteroidota</taxon>
        <taxon>Bacteroidia</taxon>
        <taxon>Bacteroidales</taxon>
        <taxon>Porphyromonadaceae</taxon>
        <taxon>Porphyromonas</taxon>
    </lineage>
</organism>
<evidence type="ECO:0000256" key="1">
    <source>
        <dbReference type="ARBA" id="ARBA00023015"/>
    </source>
</evidence>
<evidence type="ECO:0000259" key="5">
    <source>
        <dbReference type="PROSITE" id="PS01124"/>
    </source>
</evidence>
<keyword evidence="2" id="KW-0238">DNA-binding</keyword>
<keyword evidence="1" id="KW-0805">Transcription regulation</keyword>
<dbReference type="Proteomes" id="UP000030125">
    <property type="component" value="Unassembled WGS sequence"/>
</dbReference>
<dbReference type="InterPro" id="IPR020449">
    <property type="entry name" value="Tscrpt_reg_AraC-type_HTH"/>
</dbReference>
<comment type="caution">
    <text evidence="6">The sequence shown here is derived from an EMBL/GenBank/DDBJ whole genome shotgun (WGS) entry which is preliminary data.</text>
</comment>
<keyword evidence="7" id="KW-1185">Reference proteome</keyword>
<dbReference type="AlphaFoldDB" id="A0A0A2ELC7"/>
<feature type="transmembrane region" description="Helical" evidence="4">
    <location>
        <begin position="41"/>
        <end position="64"/>
    </location>
</feature>
<evidence type="ECO:0000256" key="3">
    <source>
        <dbReference type="ARBA" id="ARBA00023163"/>
    </source>
</evidence>
<accession>A0A0A2ELC7</accession>
<dbReference type="GO" id="GO:0043565">
    <property type="term" value="F:sequence-specific DNA binding"/>
    <property type="evidence" value="ECO:0007669"/>
    <property type="project" value="InterPro"/>
</dbReference>
<dbReference type="PRINTS" id="PR00032">
    <property type="entry name" value="HTHARAC"/>
</dbReference>
<dbReference type="InterPro" id="IPR018060">
    <property type="entry name" value="HTH_AraC"/>
</dbReference>
<evidence type="ECO:0000313" key="6">
    <source>
        <dbReference type="EMBL" id="KGN79743.1"/>
    </source>
</evidence>
<keyword evidence="4" id="KW-1133">Transmembrane helix</keyword>
<dbReference type="InterPro" id="IPR009057">
    <property type="entry name" value="Homeodomain-like_sf"/>
</dbReference>
<sequence length="215" mass="24363">MPGEAFFFSDPHILISETPRQFHAVAEGREVLPATGGGDEIVYFFLGIGVLILLLLFVGVVLIYRLGHRWPLNNLIQQRPGAEKIETPSVQQAPEETPDPEALLYKRLCELMEEDELFKNAQLNRDLLAERLGTNHVYLAKAVRRYADGMTIGEFINEVRLSHSAHLLASRPELSIDEVKSMSGFNSRTTFGRLFRERYGSSPTKYRIKSKEKMG</sequence>
<dbReference type="GO" id="GO:0003700">
    <property type="term" value="F:DNA-binding transcription factor activity"/>
    <property type="evidence" value="ECO:0007669"/>
    <property type="project" value="InterPro"/>
</dbReference>
<reference evidence="6 7" key="1">
    <citation type="submission" date="2014-08" db="EMBL/GenBank/DDBJ databases">
        <title>Porphyromonas cangingivalis strain:COT-109_OH1386 Genome sequencing.</title>
        <authorList>
            <person name="Wallis C."/>
            <person name="Deusch O."/>
            <person name="O'Flynn C."/>
            <person name="Davis I."/>
            <person name="Jospin G."/>
            <person name="Darling A.E."/>
            <person name="Coil D.A."/>
            <person name="Alexiev A."/>
            <person name="Horsfall A."/>
            <person name="Kirkwood N."/>
            <person name="Harris S."/>
            <person name="Eisen J.A."/>
        </authorList>
    </citation>
    <scope>NUCLEOTIDE SEQUENCE [LARGE SCALE GENOMIC DNA]</scope>
    <source>
        <strain evidence="7">COT-109 OH1386</strain>
    </source>
</reference>
<dbReference type="eggNOG" id="COG4977">
    <property type="taxonomic scope" value="Bacteria"/>
</dbReference>
<dbReference type="PANTHER" id="PTHR43280:SF2">
    <property type="entry name" value="HTH-TYPE TRANSCRIPTIONAL REGULATOR EXSA"/>
    <property type="match status" value="1"/>
</dbReference>
<evidence type="ECO:0000256" key="2">
    <source>
        <dbReference type="ARBA" id="ARBA00023125"/>
    </source>
</evidence>
<dbReference type="PANTHER" id="PTHR43280">
    <property type="entry name" value="ARAC-FAMILY TRANSCRIPTIONAL REGULATOR"/>
    <property type="match status" value="1"/>
</dbReference>
<feature type="domain" description="HTH araC/xylS-type" evidence="5">
    <location>
        <begin position="106"/>
        <end position="209"/>
    </location>
</feature>
<evidence type="ECO:0000313" key="7">
    <source>
        <dbReference type="Proteomes" id="UP000030125"/>
    </source>
</evidence>
<evidence type="ECO:0000256" key="4">
    <source>
        <dbReference type="SAM" id="Phobius"/>
    </source>
</evidence>
<dbReference type="EMBL" id="JQJD01000047">
    <property type="protein sequence ID" value="KGN79743.1"/>
    <property type="molecule type" value="Genomic_DNA"/>
</dbReference>
<dbReference type="Gene3D" id="1.10.10.60">
    <property type="entry name" value="Homeodomain-like"/>
    <property type="match status" value="1"/>
</dbReference>
<keyword evidence="3" id="KW-0804">Transcription</keyword>
<dbReference type="PROSITE" id="PS01124">
    <property type="entry name" value="HTH_ARAC_FAMILY_2"/>
    <property type="match status" value="1"/>
</dbReference>
<keyword evidence="4" id="KW-0812">Transmembrane</keyword>
<gene>
    <name evidence="6" type="ORF">HQ35_06995</name>
</gene>
<keyword evidence="4" id="KW-0472">Membrane</keyword>
<dbReference type="Pfam" id="PF12833">
    <property type="entry name" value="HTH_18"/>
    <property type="match status" value="1"/>
</dbReference>
<name>A0A0A2ELC7_PORCN</name>
<dbReference type="STRING" id="36874.HQ34_05535"/>
<dbReference type="SMART" id="SM00342">
    <property type="entry name" value="HTH_ARAC"/>
    <property type="match status" value="1"/>
</dbReference>
<protein>
    <recommendedName>
        <fullName evidence="5">HTH araC/xylS-type domain-containing protein</fullName>
    </recommendedName>
</protein>
<proteinExistence type="predicted"/>